<feature type="domain" description="DUF4394" evidence="1">
    <location>
        <begin position="15"/>
        <end position="231"/>
    </location>
</feature>
<organism evidence="2 3">
    <name type="scientific">Teichococcus globiformis</name>
    <dbReference type="NCBI Taxonomy" id="2307229"/>
    <lineage>
        <taxon>Bacteria</taxon>
        <taxon>Pseudomonadati</taxon>
        <taxon>Pseudomonadota</taxon>
        <taxon>Alphaproteobacteria</taxon>
        <taxon>Acetobacterales</taxon>
        <taxon>Roseomonadaceae</taxon>
        <taxon>Roseomonas</taxon>
    </lineage>
</organism>
<dbReference type="InterPro" id="IPR025507">
    <property type="entry name" value="DUF4394"/>
</dbReference>
<protein>
    <submittedName>
        <fullName evidence="2">DUF4394 domain-containing protein</fullName>
    </submittedName>
</protein>
<dbReference type="RefSeq" id="WP_379599593.1">
    <property type="nucleotide sequence ID" value="NZ_JBHRTN010000028.1"/>
</dbReference>
<dbReference type="Pfam" id="PF14339">
    <property type="entry name" value="DUF4394"/>
    <property type="match status" value="1"/>
</dbReference>
<gene>
    <name evidence="2" type="ORF">ACFOD4_20835</name>
</gene>
<keyword evidence="3" id="KW-1185">Reference proteome</keyword>
<proteinExistence type="predicted"/>
<sequence>MLGLTNDNRIMVIDAEASRARSPMAIQGLNGTLLGIDQRPADGKLYGVTDRGQIVTIDPQTGRAQEVSRLSMPFSSGGRAVVDFNPAADRLRLMGMNGTNFRVHPDTGAVTQDGSLKYAAGPLGETTPRITAGAYTNSVGKPASTELYTIDASLGQLNLQAPPNDGVQQVRHMLGSLPPGIAFDIVPHADGRNQGILLKLGTLHSVDLQTGGLSEAKPIAQLHDTEIIDIAAMR</sequence>
<dbReference type="Proteomes" id="UP001595593">
    <property type="component" value="Unassembled WGS sequence"/>
</dbReference>
<dbReference type="EMBL" id="JBHRTN010000028">
    <property type="protein sequence ID" value="MFC3127516.1"/>
    <property type="molecule type" value="Genomic_DNA"/>
</dbReference>
<accession>A0ABV7G779</accession>
<comment type="caution">
    <text evidence="2">The sequence shown here is derived from an EMBL/GenBank/DDBJ whole genome shotgun (WGS) entry which is preliminary data.</text>
</comment>
<evidence type="ECO:0000313" key="3">
    <source>
        <dbReference type="Proteomes" id="UP001595593"/>
    </source>
</evidence>
<evidence type="ECO:0000259" key="1">
    <source>
        <dbReference type="Pfam" id="PF14339"/>
    </source>
</evidence>
<reference evidence="3" key="1">
    <citation type="journal article" date="2019" name="Int. J. Syst. Evol. Microbiol.">
        <title>The Global Catalogue of Microorganisms (GCM) 10K type strain sequencing project: providing services to taxonomists for standard genome sequencing and annotation.</title>
        <authorList>
            <consortium name="The Broad Institute Genomics Platform"/>
            <consortium name="The Broad Institute Genome Sequencing Center for Infectious Disease"/>
            <person name="Wu L."/>
            <person name="Ma J."/>
        </authorList>
    </citation>
    <scope>NUCLEOTIDE SEQUENCE [LARGE SCALE GENOMIC DNA]</scope>
    <source>
        <strain evidence="3">KCTC 52094</strain>
    </source>
</reference>
<dbReference type="SUPFAM" id="SSF63829">
    <property type="entry name" value="Calcium-dependent phosphotriesterase"/>
    <property type="match status" value="1"/>
</dbReference>
<evidence type="ECO:0000313" key="2">
    <source>
        <dbReference type="EMBL" id="MFC3127516.1"/>
    </source>
</evidence>
<name>A0ABV7G779_9PROT</name>